<comment type="similarity">
    <text evidence="10">Belongs to the PlsY family.</text>
</comment>
<proteinExistence type="inferred from homology"/>
<accession>A0A7X6ICG6</accession>
<keyword evidence="9 10" id="KW-1208">Phospholipid metabolism</keyword>
<comment type="pathway">
    <text evidence="10">Lipid metabolism; phospholipid metabolism.</text>
</comment>
<evidence type="ECO:0000256" key="7">
    <source>
        <dbReference type="ARBA" id="ARBA00023136"/>
    </source>
</evidence>
<comment type="caution">
    <text evidence="10">Lacks conserved residue(s) required for the propagation of feature annotation.</text>
</comment>
<evidence type="ECO:0000256" key="2">
    <source>
        <dbReference type="ARBA" id="ARBA00022516"/>
    </source>
</evidence>
<dbReference type="GO" id="GO:0043772">
    <property type="term" value="F:acyl-phosphate glycerol-3-phosphate acyltransferase activity"/>
    <property type="evidence" value="ECO:0007669"/>
    <property type="project" value="UniProtKB-UniRule"/>
</dbReference>
<evidence type="ECO:0000256" key="5">
    <source>
        <dbReference type="ARBA" id="ARBA00022989"/>
    </source>
</evidence>
<evidence type="ECO:0000313" key="11">
    <source>
        <dbReference type="EMBL" id="NKE72429.1"/>
    </source>
</evidence>
<evidence type="ECO:0000256" key="8">
    <source>
        <dbReference type="ARBA" id="ARBA00023209"/>
    </source>
</evidence>
<keyword evidence="12" id="KW-1185">Reference proteome</keyword>
<evidence type="ECO:0000256" key="9">
    <source>
        <dbReference type="ARBA" id="ARBA00023264"/>
    </source>
</evidence>
<dbReference type="RefSeq" id="WP_168062057.1">
    <property type="nucleotide sequence ID" value="NZ_VTOW01000003.1"/>
</dbReference>
<comment type="caution">
    <text evidence="11">The sequence shown here is derived from an EMBL/GenBank/DDBJ whole genome shotgun (WGS) entry which is preliminary data.</text>
</comment>
<keyword evidence="1 10" id="KW-1003">Cell membrane</keyword>
<keyword evidence="7 10" id="KW-0472">Membrane</keyword>
<evidence type="ECO:0000256" key="10">
    <source>
        <dbReference type="HAMAP-Rule" id="MF_01043"/>
    </source>
</evidence>
<feature type="transmembrane region" description="Helical" evidence="10">
    <location>
        <begin position="111"/>
        <end position="132"/>
    </location>
</feature>
<evidence type="ECO:0000256" key="6">
    <source>
        <dbReference type="ARBA" id="ARBA00023098"/>
    </source>
</evidence>
<sequence length="198" mass="20885">MLIEFGSVIIAYLVGSIPAGLLVSKFSGGVDPRQAGSKNIGATNVMRVAGKKAAALTLIGDLLKGLLPVAAARLFNLPEEGLLLAGLSAILGHIFPVYLKFKGGKGVATSFGVFLGISPLIALIALLIWIAGISFSKYSSVGALSAFAALPFLAVLLKPEMKFVLFSTIISILVYIRHKENIQRLIAGREEQAHRNEG</sequence>
<dbReference type="Pfam" id="PF02660">
    <property type="entry name" value="G3P_acyltransf"/>
    <property type="match status" value="1"/>
</dbReference>
<gene>
    <name evidence="10 11" type="primary">plsY</name>
    <name evidence="11" type="ORF">MNODULE_16885</name>
</gene>
<dbReference type="PANTHER" id="PTHR30309">
    <property type="entry name" value="INNER MEMBRANE PROTEIN YGIH"/>
    <property type="match status" value="1"/>
</dbReference>
<keyword evidence="6 10" id="KW-0443">Lipid metabolism</keyword>
<comment type="subcellular location">
    <subcellularLocation>
        <location evidence="10">Cell membrane</location>
        <topology evidence="10">Multi-pass membrane protein</topology>
    </subcellularLocation>
</comment>
<keyword evidence="4 10" id="KW-0812">Transmembrane</keyword>
<keyword evidence="3 10" id="KW-0808">Transferase</keyword>
<protein>
    <recommendedName>
        <fullName evidence="10">Glycerol-3-phosphate acyltransferase</fullName>
    </recommendedName>
    <alternativeName>
        <fullName evidence="10">Acyl-PO4 G3P acyltransferase</fullName>
    </alternativeName>
    <alternativeName>
        <fullName evidence="10">Acyl-phosphate--glycerol-3-phosphate acyltransferase</fullName>
    </alternativeName>
    <alternativeName>
        <fullName evidence="10">G3P acyltransferase</fullName>
        <shortName evidence="10">GPAT</shortName>
        <ecNumber evidence="10">2.3.1.275</ecNumber>
    </alternativeName>
    <alternativeName>
        <fullName evidence="10">Lysophosphatidic acid synthase</fullName>
        <shortName evidence="10">LPA synthase</shortName>
    </alternativeName>
</protein>
<keyword evidence="2 10" id="KW-0444">Lipid biosynthesis</keyword>
<dbReference type="HAMAP" id="MF_01043">
    <property type="entry name" value="PlsY"/>
    <property type="match status" value="1"/>
</dbReference>
<dbReference type="EMBL" id="VTOW01000003">
    <property type="protein sequence ID" value="NKE72429.1"/>
    <property type="molecule type" value="Genomic_DNA"/>
</dbReference>
<evidence type="ECO:0000256" key="1">
    <source>
        <dbReference type="ARBA" id="ARBA00022475"/>
    </source>
</evidence>
<name>A0A7X6ICG6_9BACT</name>
<comment type="function">
    <text evidence="10">Catalyzes the transfer of an acyl group from acyl-phosphate (acyl-PO(4)) to glycerol-3-phosphate (G3P) to form lysophosphatidic acid (LPA). This enzyme utilizes acyl-phosphate as fatty acyl donor, but not acyl-CoA or acyl-ACP.</text>
</comment>
<dbReference type="Proteomes" id="UP000534783">
    <property type="component" value="Unassembled WGS sequence"/>
</dbReference>
<dbReference type="SMART" id="SM01207">
    <property type="entry name" value="G3P_acyltransf"/>
    <property type="match status" value="1"/>
</dbReference>
<feature type="transmembrane region" description="Helical" evidence="10">
    <location>
        <begin position="6"/>
        <end position="24"/>
    </location>
</feature>
<dbReference type="EC" id="2.3.1.275" evidence="10"/>
<dbReference type="UniPathway" id="UPA00085"/>
<evidence type="ECO:0000256" key="3">
    <source>
        <dbReference type="ARBA" id="ARBA00022679"/>
    </source>
</evidence>
<organism evidence="11 12">
    <name type="scientific">Candidatus Manganitrophus noduliformans</name>
    <dbReference type="NCBI Taxonomy" id="2606439"/>
    <lineage>
        <taxon>Bacteria</taxon>
        <taxon>Pseudomonadati</taxon>
        <taxon>Nitrospirota</taxon>
        <taxon>Nitrospiria</taxon>
        <taxon>Candidatus Troglogloeales</taxon>
        <taxon>Candidatus Manganitrophaceae</taxon>
        <taxon>Candidatus Manganitrophus</taxon>
    </lineage>
</organism>
<comment type="catalytic activity">
    <reaction evidence="10">
        <text>an acyl phosphate + sn-glycerol 3-phosphate = a 1-acyl-sn-glycero-3-phosphate + phosphate</text>
        <dbReference type="Rhea" id="RHEA:34075"/>
        <dbReference type="ChEBI" id="CHEBI:43474"/>
        <dbReference type="ChEBI" id="CHEBI:57597"/>
        <dbReference type="ChEBI" id="CHEBI:57970"/>
        <dbReference type="ChEBI" id="CHEBI:59918"/>
        <dbReference type="EC" id="2.3.1.275"/>
    </reaction>
</comment>
<dbReference type="PANTHER" id="PTHR30309:SF0">
    <property type="entry name" value="GLYCEROL-3-PHOSPHATE ACYLTRANSFERASE-RELATED"/>
    <property type="match status" value="1"/>
</dbReference>
<reference evidence="11 12" key="1">
    <citation type="journal article" date="2020" name="Nature">
        <title>Bacterial chemolithoautotrophy via manganese oxidation.</title>
        <authorList>
            <person name="Yu H."/>
            <person name="Leadbetter J.R."/>
        </authorList>
    </citation>
    <scope>NUCLEOTIDE SEQUENCE [LARGE SCALE GENOMIC DNA]</scope>
    <source>
        <strain evidence="11 12">Mn-1</strain>
    </source>
</reference>
<dbReference type="GO" id="GO:0005886">
    <property type="term" value="C:plasma membrane"/>
    <property type="evidence" value="ECO:0007669"/>
    <property type="project" value="UniProtKB-SubCell"/>
</dbReference>
<keyword evidence="5 10" id="KW-1133">Transmembrane helix</keyword>
<evidence type="ECO:0000256" key="4">
    <source>
        <dbReference type="ARBA" id="ARBA00022692"/>
    </source>
</evidence>
<keyword evidence="8 10" id="KW-0594">Phospholipid biosynthesis</keyword>
<dbReference type="GO" id="GO:0008654">
    <property type="term" value="P:phospholipid biosynthetic process"/>
    <property type="evidence" value="ECO:0007669"/>
    <property type="project" value="UniProtKB-UniRule"/>
</dbReference>
<keyword evidence="11" id="KW-0012">Acyltransferase</keyword>
<dbReference type="InterPro" id="IPR003811">
    <property type="entry name" value="G3P_acylTferase_PlsY"/>
</dbReference>
<dbReference type="AlphaFoldDB" id="A0A7X6ICG6"/>
<evidence type="ECO:0000313" key="12">
    <source>
        <dbReference type="Proteomes" id="UP000534783"/>
    </source>
</evidence>
<dbReference type="NCBIfam" id="TIGR00023">
    <property type="entry name" value="glycerol-3-phosphate 1-O-acyltransferase PlsY"/>
    <property type="match status" value="1"/>
</dbReference>
<feature type="transmembrane region" description="Helical" evidence="10">
    <location>
        <begin position="81"/>
        <end position="99"/>
    </location>
</feature>
<comment type="subunit">
    <text evidence="10">Probably interacts with PlsX.</text>
</comment>